<dbReference type="Proteomes" id="UP001372338">
    <property type="component" value="Unassembled WGS sequence"/>
</dbReference>
<sequence length="101" mass="11313">MSTGGGTWSRDESLDIGHLIEAFGVRELWNQEYLEGRTTLPLDIWSCDVYLAYCLDFPTSTQIIDSHAVSPPNSARMRASFLAGSSVLTLLKKRFSTLRRS</sequence>
<reference evidence="1 2" key="1">
    <citation type="submission" date="2024-01" db="EMBL/GenBank/DDBJ databases">
        <title>The genomes of 5 underutilized Papilionoideae crops provide insights into root nodulation and disease resistanc.</title>
        <authorList>
            <person name="Yuan L."/>
        </authorList>
    </citation>
    <scope>NUCLEOTIDE SEQUENCE [LARGE SCALE GENOMIC DNA]</scope>
    <source>
        <strain evidence="1">ZHUSHIDOU_FW_LH</strain>
        <tissue evidence="1">Leaf</tissue>
    </source>
</reference>
<comment type="caution">
    <text evidence="1">The sequence shown here is derived from an EMBL/GenBank/DDBJ whole genome shotgun (WGS) entry which is preliminary data.</text>
</comment>
<organism evidence="1 2">
    <name type="scientific">Crotalaria pallida</name>
    <name type="common">Smooth rattlebox</name>
    <name type="synonym">Crotalaria striata</name>
    <dbReference type="NCBI Taxonomy" id="3830"/>
    <lineage>
        <taxon>Eukaryota</taxon>
        <taxon>Viridiplantae</taxon>
        <taxon>Streptophyta</taxon>
        <taxon>Embryophyta</taxon>
        <taxon>Tracheophyta</taxon>
        <taxon>Spermatophyta</taxon>
        <taxon>Magnoliopsida</taxon>
        <taxon>eudicotyledons</taxon>
        <taxon>Gunneridae</taxon>
        <taxon>Pentapetalae</taxon>
        <taxon>rosids</taxon>
        <taxon>fabids</taxon>
        <taxon>Fabales</taxon>
        <taxon>Fabaceae</taxon>
        <taxon>Papilionoideae</taxon>
        <taxon>50 kb inversion clade</taxon>
        <taxon>genistoids sensu lato</taxon>
        <taxon>core genistoids</taxon>
        <taxon>Crotalarieae</taxon>
        <taxon>Crotalaria</taxon>
    </lineage>
</organism>
<proteinExistence type="predicted"/>
<accession>A0AAN9FSP8</accession>
<name>A0AAN9FSP8_CROPI</name>
<protein>
    <submittedName>
        <fullName evidence="1">Uncharacterized protein</fullName>
    </submittedName>
</protein>
<gene>
    <name evidence="1" type="ORF">RIF29_10248</name>
</gene>
<dbReference type="EMBL" id="JAYWIO010000002">
    <property type="protein sequence ID" value="KAK7281892.1"/>
    <property type="molecule type" value="Genomic_DNA"/>
</dbReference>
<evidence type="ECO:0000313" key="2">
    <source>
        <dbReference type="Proteomes" id="UP001372338"/>
    </source>
</evidence>
<evidence type="ECO:0000313" key="1">
    <source>
        <dbReference type="EMBL" id="KAK7281892.1"/>
    </source>
</evidence>
<dbReference type="AlphaFoldDB" id="A0AAN9FSP8"/>
<keyword evidence="2" id="KW-1185">Reference proteome</keyword>